<dbReference type="STRING" id="180332.GCA_000797495_00167"/>
<proteinExistence type="inferred from homology"/>
<keyword evidence="2" id="KW-0813">Transport</keyword>
<keyword evidence="4" id="KW-0732">Signal</keyword>
<sequence precursor="true">MKKKLVGMLLAISMTAAALSGCGGSGNAKETTGTMKESSSDTAANEITDKAAENKAVDKDIEMVLMIENPEVPVTSEVVKKVQEKFPEIKFISKTWDQSQIEKSVKTAFAAGEAVDIVQYWPNQMKNFTTSDMALDLTPYLDSDQDWKNTWVEGALEVGVFDDKNVAVPFGTVYPLLQVNTDIMKKAGVEVKDQWTWDELVDACEKIKENTDAFPLGVKSDNACWFVRNGLMQCWDNQDELDRFNTGEISFTDSRVKEVFDKIKDLYDKSYLYPGEGAVSATQDQITAAFAQGQVAMFANTNNQCGIAKEAANGAFDVEIVSWPNMGKADMNYLLGGSDGFFITANTKNPDKAVEVLKYLTSTEILQMYADTGNVVPVKGIASADPDYQLYGVDAAKVYPTEPIGISPEMFDYIVYNTPSNYLFYGDTCLDELEALRTAAVGK</sequence>
<evidence type="ECO:0000256" key="2">
    <source>
        <dbReference type="ARBA" id="ARBA00022448"/>
    </source>
</evidence>
<dbReference type="SUPFAM" id="SSF53850">
    <property type="entry name" value="Periplasmic binding protein-like II"/>
    <property type="match status" value="1"/>
</dbReference>
<dbReference type="InterPro" id="IPR006059">
    <property type="entry name" value="SBP"/>
</dbReference>
<gene>
    <name evidence="5" type="primary">araN_1</name>
    <name evidence="5" type="ORF">DSM106044_00710</name>
</gene>
<reference evidence="5 6" key="1">
    <citation type="journal article" date="2019" name="Anaerobe">
        <title>Detection of Robinsoniella peoriensis in multiple bone samples of a trauma patient.</title>
        <authorList>
            <person name="Schrottner P."/>
            <person name="Hartwich K."/>
            <person name="Bunk B."/>
            <person name="Schober I."/>
            <person name="Helbig S."/>
            <person name="Rudolph W.W."/>
            <person name="Gunzer F."/>
        </authorList>
    </citation>
    <scope>NUCLEOTIDE SEQUENCE [LARGE SCALE GENOMIC DNA]</scope>
    <source>
        <strain evidence="5 6">DSM 106044</strain>
    </source>
</reference>
<comment type="caution">
    <text evidence="5">The sequence shown here is derived from an EMBL/GenBank/DDBJ whole genome shotgun (WGS) entry which is preliminary data.</text>
</comment>
<evidence type="ECO:0000256" key="1">
    <source>
        <dbReference type="ARBA" id="ARBA00008520"/>
    </source>
</evidence>
<feature type="compositionally biased region" description="Polar residues" evidence="3">
    <location>
        <begin position="28"/>
        <end position="44"/>
    </location>
</feature>
<feature type="signal peptide" evidence="4">
    <location>
        <begin position="1"/>
        <end position="18"/>
    </location>
</feature>
<evidence type="ECO:0000313" key="5">
    <source>
        <dbReference type="EMBL" id="TLD02328.1"/>
    </source>
</evidence>
<evidence type="ECO:0000313" key="6">
    <source>
        <dbReference type="Proteomes" id="UP000306509"/>
    </source>
</evidence>
<feature type="chain" id="PRO_5039297160" evidence="4">
    <location>
        <begin position="19"/>
        <end position="443"/>
    </location>
</feature>
<evidence type="ECO:0000256" key="4">
    <source>
        <dbReference type="SAM" id="SignalP"/>
    </source>
</evidence>
<dbReference type="AlphaFoldDB" id="A0A4V6HSB9"/>
<dbReference type="RefSeq" id="WP_138001796.1">
    <property type="nucleotide sequence ID" value="NZ_QGQD01000017.1"/>
</dbReference>
<protein>
    <submittedName>
        <fullName evidence="5">Putative arabinose-binding protein</fullName>
    </submittedName>
</protein>
<dbReference type="PROSITE" id="PS51257">
    <property type="entry name" value="PROKAR_LIPOPROTEIN"/>
    <property type="match status" value="1"/>
</dbReference>
<comment type="similarity">
    <text evidence="1">Belongs to the bacterial solute-binding protein 1 family.</text>
</comment>
<organism evidence="5 6">
    <name type="scientific">Robinsoniella peoriensis</name>
    <dbReference type="NCBI Taxonomy" id="180332"/>
    <lineage>
        <taxon>Bacteria</taxon>
        <taxon>Bacillati</taxon>
        <taxon>Bacillota</taxon>
        <taxon>Clostridia</taxon>
        <taxon>Lachnospirales</taxon>
        <taxon>Lachnospiraceae</taxon>
        <taxon>Robinsoniella</taxon>
    </lineage>
</organism>
<keyword evidence="6" id="KW-1185">Reference proteome</keyword>
<dbReference type="EMBL" id="QGQD01000017">
    <property type="protein sequence ID" value="TLD02328.1"/>
    <property type="molecule type" value="Genomic_DNA"/>
</dbReference>
<evidence type="ECO:0000256" key="3">
    <source>
        <dbReference type="SAM" id="MobiDB-lite"/>
    </source>
</evidence>
<accession>A0A4V6HSB9</accession>
<dbReference type="InterPro" id="IPR050490">
    <property type="entry name" value="Bact_solute-bd_prot1"/>
</dbReference>
<dbReference type="Proteomes" id="UP000306509">
    <property type="component" value="Unassembled WGS sequence"/>
</dbReference>
<feature type="region of interest" description="Disordered" evidence="3">
    <location>
        <begin position="22"/>
        <end position="44"/>
    </location>
</feature>
<dbReference type="PANTHER" id="PTHR43649:SF29">
    <property type="entry name" value="OSMOPROTECTIVE COMPOUNDS-BINDING PROTEIN GGTB"/>
    <property type="match status" value="1"/>
</dbReference>
<dbReference type="PANTHER" id="PTHR43649">
    <property type="entry name" value="ARABINOSE-BINDING PROTEIN-RELATED"/>
    <property type="match status" value="1"/>
</dbReference>
<name>A0A4V6HSB9_9FIRM</name>
<dbReference type="Pfam" id="PF13416">
    <property type="entry name" value="SBP_bac_8"/>
    <property type="match status" value="1"/>
</dbReference>
<dbReference type="Gene3D" id="3.40.190.10">
    <property type="entry name" value="Periplasmic binding protein-like II"/>
    <property type="match status" value="1"/>
</dbReference>